<evidence type="ECO:0000256" key="1">
    <source>
        <dbReference type="SAM" id="Phobius"/>
    </source>
</evidence>
<protein>
    <submittedName>
        <fullName evidence="2">Uncharacterized protein</fullName>
    </submittedName>
</protein>
<feature type="transmembrane region" description="Helical" evidence="1">
    <location>
        <begin position="20"/>
        <end position="37"/>
    </location>
</feature>
<dbReference type="AlphaFoldDB" id="E9SAN7"/>
<comment type="caution">
    <text evidence="2">The sequence shown here is derived from an EMBL/GenBank/DDBJ whole genome shotgun (WGS) entry which is preliminary data.</text>
</comment>
<dbReference type="EMBL" id="ADKM02000062">
    <property type="protein sequence ID" value="EGC03620.1"/>
    <property type="molecule type" value="Genomic_DNA"/>
</dbReference>
<evidence type="ECO:0000313" key="2">
    <source>
        <dbReference type="EMBL" id="EGC03620.1"/>
    </source>
</evidence>
<keyword evidence="1" id="KW-0472">Membrane</keyword>
<reference evidence="2 3" key="1">
    <citation type="submission" date="2011-02" db="EMBL/GenBank/DDBJ databases">
        <authorList>
            <person name="Nelson K.E."/>
            <person name="Sutton G."/>
            <person name="Torralba M."/>
            <person name="Durkin S."/>
            <person name="Harkins D."/>
            <person name="Montgomery R."/>
            <person name="Ziemer C."/>
            <person name="Klaassens E."/>
            <person name="Ocuiv P."/>
            <person name="Morrison M."/>
        </authorList>
    </citation>
    <scope>NUCLEOTIDE SEQUENCE [LARGE SCALE GENOMIC DNA]</scope>
    <source>
        <strain evidence="2 3">8</strain>
    </source>
</reference>
<organism evidence="2 3">
    <name type="scientific">Ruminococcus albus 8</name>
    <dbReference type="NCBI Taxonomy" id="246199"/>
    <lineage>
        <taxon>Bacteria</taxon>
        <taxon>Bacillati</taxon>
        <taxon>Bacillota</taxon>
        <taxon>Clostridia</taxon>
        <taxon>Eubacteriales</taxon>
        <taxon>Oscillospiraceae</taxon>
        <taxon>Ruminococcus</taxon>
    </lineage>
</organism>
<sequence length="42" mass="5167">MQTFGFDLHYYLSFRSYVYFKLKSFSLMSYIFGGLSCRRYRS</sequence>
<proteinExistence type="predicted"/>
<keyword evidence="1" id="KW-1133">Transmembrane helix</keyword>
<keyword evidence="3" id="KW-1185">Reference proteome</keyword>
<gene>
    <name evidence="2" type="ORF">CUS_7998</name>
</gene>
<dbReference type="Proteomes" id="UP000004259">
    <property type="component" value="Unassembled WGS sequence"/>
</dbReference>
<name>E9SAN7_RUMAL</name>
<evidence type="ECO:0000313" key="3">
    <source>
        <dbReference type="Proteomes" id="UP000004259"/>
    </source>
</evidence>
<accession>E9SAN7</accession>
<keyword evidence="1" id="KW-0812">Transmembrane</keyword>